<dbReference type="AlphaFoldDB" id="A0A1T4V1D6"/>
<proteinExistence type="predicted"/>
<sequence length="57" mass="6872">MFREPRDMMEYASDVTLENFIYGLILLGVLWIAYQFLIEFIFEGIKKISDFIKKFLD</sequence>
<evidence type="ECO:0000313" key="2">
    <source>
        <dbReference type="EMBL" id="SKA58707.1"/>
    </source>
</evidence>
<protein>
    <submittedName>
        <fullName evidence="2">Uncharacterized protein</fullName>
    </submittedName>
</protein>
<feature type="transmembrane region" description="Helical" evidence="1">
    <location>
        <begin position="20"/>
        <end position="42"/>
    </location>
</feature>
<accession>A0A1T4V1D6</accession>
<dbReference type="Proteomes" id="UP000242432">
    <property type="component" value="Unassembled WGS sequence"/>
</dbReference>
<dbReference type="EMBL" id="FUXX01000005">
    <property type="protein sequence ID" value="SKA58707.1"/>
    <property type="molecule type" value="Genomic_DNA"/>
</dbReference>
<reference evidence="3" key="1">
    <citation type="submission" date="2017-02" db="EMBL/GenBank/DDBJ databases">
        <authorList>
            <person name="Varghese N."/>
            <person name="Submissions S."/>
        </authorList>
    </citation>
    <scope>NUCLEOTIDE SEQUENCE [LARGE SCALE GENOMIC DNA]</scope>
    <source>
        <strain evidence="3">DSM 3072</strain>
    </source>
</reference>
<keyword evidence="1" id="KW-0812">Transmembrane</keyword>
<keyword evidence="1" id="KW-0472">Membrane</keyword>
<evidence type="ECO:0000256" key="1">
    <source>
        <dbReference type="SAM" id="Phobius"/>
    </source>
</evidence>
<keyword evidence="1" id="KW-1133">Transmembrane helix</keyword>
<name>A0A1T4V1D6_9GAMM</name>
<gene>
    <name evidence="2" type="ORF">SAMN02745213_00514</name>
</gene>
<organism evidence="2 3">
    <name type="scientific">Succinivibrio dextrinosolvens DSM 3072</name>
    <dbReference type="NCBI Taxonomy" id="1123324"/>
    <lineage>
        <taxon>Bacteria</taxon>
        <taxon>Pseudomonadati</taxon>
        <taxon>Pseudomonadota</taxon>
        <taxon>Gammaproteobacteria</taxon>
        <taxon>Aeromonadales</taxon>
        <taxon>Succinivibrionaceae</taxon>
        <taxon>Succinivibrio</taxon>
    </lineage>
</organism>
<dbReference type="RefSeq" id="WP_159443003.1">
    <property type="nucleotide sequence ID" value="NZ_FUXX01000005.1"/>
</dbReference>
<evidence type="ECO:0000313" key="3">
    <source>
        <dbReference type="Proteomes" id="UP000242432"/>
    </source>
</evidence>
<keyword evidence="3" id="KW-1185">Reference proteome</keyword>